<reference evidence="7 8" key="1">
    <citation type="submission" date="2020-01" db="EMBL/GenBank/DDBJ databases">
        <title>Genetics and antimicrobial susceptibilities of Nocardia species isolated from the soil; a comparison with species isolated from humans.</title>
        <authorList>
            <person name="Carrasco G."/>
            <person name="Monzon S."/>
            <person name="Sansegundo M."/>
            <person name="Garcia E."/>
            <person name="Garrido N."/>
            <person name="Medina M.J."/>
            <person name="Villalon P."/>
            <person name="Ramirez-Arocha A.C."/>
            <person name="Jimenez P."/>
            <person name="Cuesta I."/>
            <person name="Valdezate S."/>
        </authorList>
    </citation>
    <scope>NUCLEOTIDE SEQUENCE [LARGE SCALE GENOMIC DNA]</scope>
    <source>
        <strain evidence="7 8">CNM20110649</strain>
    </source>
</reference>
<dbReference type="Pfam" id="PF00501">
    <property type="entry name" value="AMP-binding"/>
    <property type="match status" value="1"/>
</dbReference>
<dbReference type="InterPro" id="IPR045851">
    <property type="entry name" value="AMP-bd_C_sf"/>
</dbReference>
<dbReference type="Pfam" id="PF23024">
    <property type="entry name" value="AMP-dom_DIP2-like"/>
    <property type="match status" value="1"/>
</dbReference>
<dbReference type="RefSeq" id="WP_163955493.1">
    <property type="nucleotide sequence ID" value="NZ_JAAGUX010000001.1"/>
</dbReference>
<keyword evidence="2 7" id="KW-0436">Ligase</keyword>
<dbReference type="InterPro" id="IPR025110">
    <property type="entry name" value="AMP-bd_C"/>
</dbReference>
<feature type="domain" description="AMP-dependent synthetase/ligase" evidence="5">
    <location>
        <begin position="16"/>
        <end position="409"/>
    </location>
</feature>
<dbReference type="InterPro" id="IPR000873">
    <property type="entry name" value="AMP-dep_synth/lig_dom"/>
</dbReference>
<dbReference type="PANTHER" id="PTHR22754">
    <property type="entry name" value="DISCO-INTERACTING PROTEIN 2 DIP2 -RELATED"/>
    <property type="match status" value="1"/>
</dbReference>
<dbReference type="GO" id="GO:0016874">
    <property type="term" value="F:ligase activity"/>
    <property type="evidence" value="ECO:0007669"/>
    <property type="project" value="UniProtKB-KW"/>
</dbReference>
<keyword evidence="4" id="KW-0443">Lipid metabolism</keyword>
<dbReference type="PANTHER" id="PTHR22754:SF32">
    <property type="entry name" value="DISCO-INTERACTING PROTEIN 2"/>
    <property type="match status" value="1"/>
</dbReference>
<comment type="similarity">
    <text evidence="1">Belongs to the ATP-dependent AMP-binding enzyme family.</text>
</comment>
<dbReference type="Gene3D" id="3.40.50.12780">
    <property type="entry name" value="N-terminal domain of ligase-like"/>
    <property type="match status" value="1"/>
</dbReference>
<name>A0ABX0CEL4_9NOCA</name>
<dbReference type="InterPro" id="IPR040097">
    <property type="entry name" value="FAAL/FAAC"/>
</dbReference>
<evidence type="ECO:0000313" key="7">
    <source>
        <dbReference type="EMBL" id="NEW54108.1"/>
    </source>
</evidence>
<evidence type="ECO:0000259" key="6">
    <source>
        <dbReference type="Pfam" id="PF23024"/>
    </source>
</evidence>
<gene>
    <name evidence="7" type="ORF">GV794_00275</name>
</gene>
<dbReference type="InterPro" id="IPR042099">
    <property type="entry name" value="ANL_N_sf"/>
</dbReference>
<dbReference type="SUPFAM" id="SSF56801">
    <property type="entry name" value="Acetyl-CoA synthetase-like"/>
    <property type="match status" value="1"/>
</dbReference>
<dbReference type="CDD" id="cd05931">
    <property type="entry name" value="FAAL"/>
    <property type="match status" value="1"/>
</dbReference>
<evidence type="ECO:0000313" key="8">
    <source>
        <dbReference type="Proteomes" id="UP000470876"/>
    </source>
</evidence>
<evidence type="ECO:0000256" key="2">
    <source>
        <dbReference type="ARBA" id="ARBA00022598"/>
    </source>
</evidence>
<accession>A0ABX0CEL4</accession>
<evidence type="ECO:0000259" key="5">
    <source>
        <dbReference type="Pfam" id="PF00501"/>
    </source>
</evidence>
<evidence type="ECO:0000256" key="3">
    <source>
        <dbReference type="ARBA" id="ARBA00022832"/>
    </source>
</evidence>
<sequence>MTAARELLHERVALHARDRPEGTAFVELRYRGTECHPAMISYADLVRCAQRYARMLLEMTAPGDRVAIMCPHGLGYPIAFLACLYAERIAVPLFPMARRNDSERLAAVLADARPAVALISADDLRTGTATGQVPAVVVDFPVGVNVVGDAHGDPQLPEVRGERTAYLQYTSGSTRAPAGVEVSHANLAAALDQLRTALPATTRAPTVSWLPFFHDMGLVFGLSLPLYSGVPAVTIAPGEFVKRPARWLRACADYRAGATATPNFGLSLAIAQTSPEERVNLDLSGLQVILNGAEPVRADTLTEFTETYGAHGFRHRAHTPGFGLAEATLPVTIAAQDAEPVTKVFDRAALGSGRAVAAYDDRSGVRLVGCGAPVGQRIAIVDPDRGVELGPSGVGEVWVSGPNVCRGYFENPASSASTFGTALSESAEGWLRTGDLGFRHDGQLYIAGRRKDLIVVDGRNHYPADIEATVARCAPEIRTGRIAAFGHDDGVRERLVLVAEVSGPEIGSAEVTRRIRTAVTTSHDIAPMEIVLTGRGRLPLTSSGKIRRSACRDRYTAGTL</sequence>
<comment type="caution">
    <text evidence="7">The sequence shown here is derived from an EMBL/GenBank/DDBJ whole genome shotgun (WGS) entry which is preliminary data.</text>
</comment>
<organism evidence="7 8">
    <name type="scientific">Nocardia cyriacigeorgica</name>
    <dbReference type="NCBI Taxonomy" id="135487"/>
    <lineage>
        <taxon>Bacteria</taxon>
        <taxon>Bacillati</taxon>
        <taxon>Actinomycetota</taxon>
        <taxon>Actinomycetes</taxon>
        <taxon>Mycobacteriales</taxon>
        <taxon>Nocardiaceae</taxon>
        <taxon>Nocardia</taxon>
    </lineage>
</organism>
<proteinExistence type="inferred from homology"/>
<keyword evidence="3" id="KW-0276">Fatty acid metabolism</keyword>
<dbReference type="Gene3D" id="3.30.300.30">
    <property type="match status" value="1"/>
</dbReference>
<dbReference type="Proteomes" id="UP000470876">
    <property type="component" value="Unassembled WGS sequence"/>
</dbReference>
<dbReference type="EMBL" id="JAAGUX010000001">
    <property type="protein sequence ID" value="NEW54108.1"/>
    <property type="molecule type" value="Genomic_DNA"/>
</dbReference>
<evidence type="ECO:0000256" key="4">
    <source>
        <dbReference type="ARBA" id="ARBA00023098"/>
    </source>
</evidence>
<feature type="domain" description="AMP-binding enzyme C-terminal" evidence="6">
    <location>
        <begin position="452"/>
        <end position="559"/>
    </location>
</feature>
<evidence type="ECO:0000256" key="1">
    <source>
        <dbReference type="ARBA" id="ARBA00006432"/>
    </source>
</evidence>
<keyword evidence="8" id="KW-1185">Reference proteome</keyword>
<protein>
    <submittedName>
        <fullName evidence="7">Fatty acyl-AMP ligase</fullName>
    </submittedName>
</protein>